<protein>
    <recommendedName>
        <fullName evidence="3">3-keto-disaccharide hydrolase domain-containing protein</fullName>
    </recommendedName>
</protein>
<evidence type="ECO:0008006" key="3">
    <source>
        <dbReference type="Google" id="ProtNLM"/>
    </source>
</evidence>
<comment type="caution">
    <text evidence="1">The sequence shown here is derived from an EMBL/GenBank/DDBJ whole genome shotgun (WGS) entry which is preliminary data.</text>
</comment>
<dbReference type="Proteomes" id="UP000229681">
    <property type="component" value="Unassembled WGS sequence"/>
</dbReference>
<accession>A0A2M8PE90</accession>
<evidence type="ECO:0000313" key="2">
    <source>
        <dbReference type="Proteomes" id="UP000229681"/>
    </source>
</evidence>
<name>A0A2M8PE90_9CHLR</name>
<dbReference type="AlphaFoldDB" id="A0A2M8PE90"/>
<evidence type="ECO:0000313" key="1">
    <source>
        <dbReference type="EMBL" id="PJF35831.1"/>
    </source>
</evidence>
<proteinExistence type="predicted"/>
<dbReference type="EMBL" id="PGTM01000106">
    <property type="protein sequence ID" value="PJF35831.1"/>
    <property type="molecule type" value="Genomic_DNA"/>
</dbReference>
<gene>
    <name evidence="1" type="ORF">CUN49_08540</name>
</gene>
<reference evidence="1 2" key="1">
    <citation type="submission" date="2017-11" db="EMBL/GenBank/DDBJ databases">
        <title>Evolution of Phototrophy in the Chloroflexi Phylum Driven by Horizontal Gene Transfer.</title>
        <authorList>
            <person name="Ward L.M."/>
            <person name="Hemp J."/>
            <person name="Shih P.M."/>
            <person name="Mcglynn S.E."/>
            <person name="Fischer W."/>
        </authorList>
    </citation>
    <scope>NUCLEOTIDE SEQUENCE [LARGE SCALE GENOMIC DNA]</scope>
    <source>
        <strain evidence="1">JP3_13</strain>
    </source>
</reference>
<dbReference type="Gene3D" id="2.60.120.560">
    <property type="entry name" value="Exo-inulinase, domain 1"/>
    <property type="match status" value="2"/>
</dbReference>
<sequence>MHDEEKRAMSPLSRVLILMIAISLLCLPNAPSAAQTDRRLLFEETFGGNYSGWKLAGDFGTLRVTQNAVVITVSEEGKAAWITPALTVPDAVEIEVEARVIAPDTSGNWNLAVLLRVSERDFEGTFYHFGVAGNGTWEFSVRPPEATSYVDNIAYGELADFSANRPIRLRVLAEGNKFTFYVNNRLVRQFTDDTLALSPNREQFFGLMAGTYSGVSRQTVEFRKIAVYEAVPERVLLRETFPSSNPNDWGIGDSDNSRVRLKDNALVFEVLKANVLSWSQPAQRFPQDIDLQVQVINDAPTTNREWSYGVGVRAYKEGEHTLFYLFEVRGTGEFTFTAQRGGTTISTLIRATRIPNFDPSARHTLRVRAVGPIFTLFVDGVQVGRARSIALRSQADYGILLTAGTFAAPTSQARFTDLVVRRPR</sequence>
<organism evidence="1 2">
    <name type="scientific">Candidatus Thermofonsia Clade 1 bacterium</name>
    <dbReference type="NCBI Taxonomy" id="2364210"/>
    <lineage>
        <taxon>Bacteria</taxon>
        <taxon>Bacillati</taxon>
        <taxon>Chloroflexota</taxon>
        <taxon>Candidatus Thermofontia</taxon>
        <taxon>Candidatus Thermofonsia Clade 1</taxon>
    </lineage>
</organism>